<keyword evidence="3" id="KW-0133">Cell shape</keyword>
<proteinExistence type="predicted"/>
<keyword evidence="5 6" id="KW-0472">Membrane</keyword>
<accession>A0AAE9MJB6</accession>
<dbReference type="GO" id="GO:0051301">
    <property type="term" value="P:cell division"/>
    <property type="evidence" value="ECO:0007669"/>
    <property type="project" value="InterPro"/>
</dbReference>
<dbReference type="Pfam" id="PF01098">
    <property type="entry name" value="FTSW_RODA_SPOVE"/>
    <property type="match status" value="1"/>
</dbReference>
<dbReference type="Proteomes" id="UP001056890">
    <property type="component" value="Chromosome"/>
</dbReference>
<protein>
    <submittedName>
        <fullName evidence="7">FtsW/RodA/SpoVE family cell cycle protein</fullName>
    </submittedName>
</protein>
<evidence type="ECO:0000256" key="5">
    <source>
        <dbReference type="ARBA" id="ARBA00023136"/>
    </source>
</evidence>
<comment type="subcellular location">
    <subcellularLocation>
        <location evidence="1">Membrane</location>
        <topology evidence="1">Multi-pass membrane protein</topology>
    </subcellularLocation>
</comment>
<keyword evidence="4 6" id="KW-1133">Transmembrane helix</keyword>
<dbReference type="InterPro" id="IPR001182">
    <property type="entry name" value="FtsW/RodA"/>
</dbReference>
<dbReference type="AlphaFoldDB" id="A0AAE9MJB6"/>
<evidence type="ECO:0000256" key="3">
    <source>
        <dbReference type="ARBA" id="ARBA00022960"/>
    </source>
</evidence>
<evidence type="ECO:0000256" key="6">
    <source>
        <dbReference type="SAM" id="Phobius"/>
    </source>
</evidence>
<dbReference type="EMBL" id="CP099717">
    <property type="protein sequence ID" value="USV58533.1"/>
    <property type="molecule type" value="Genomic_DNA"/>
</dbReference>
<name>A0AAE9MJB6_9GAMM</name>
<dbReference type="GO" id="GO:0016020">
    <property type="term" value="C:membrane"/>
    <property type="evidence" value="ECO:0007669"/>
    <property type="project" value="UniProtKB-SubCell"/>
</dbReference>
<evidence type="ECO:0000313" key="8">
    <source>
        <dbReference type="Proteomes" id="UP001056890"/>
    </source>
</evidence>
<sequence length="44" mass="4814">MRWIYSACRGGPLPLVSYGGTSMVTLMAGFGILMSIQTHRRLLA</sequence>
<keyword evidence="2 6" id="KW-0812">Transmembrane</keyword>
<evidence type="ECO:0000256" key="1">
    <source>
        <dbReference type="ARBA" id="ARBA00004141"/>
    </source>
</evidence>
<evidence type="ECO:0000256" key="2">
    <source>
        <dbReference type="ARBA" id="ARBA00022692"/>
    </source>
</evidence>
<evidence type="ECO:0000313" key="7">
    <source>
        <dbReference type="EMBL" id="USV58533.1"/>
    </source>
</evidence>
<keyword evidence="8" id="KW-1185">Reference proteome</keyword>
<gene>
    <name evidence="7" type="ORF">NHF51_05090</name>
</gene>
<feature type="transmembrane region" description="Helical" evidence="6">
    <location>
        <begin position="15"/>
        <end position="36"/>
    </location>
</feature>
<organism evidence="7 8">
    <name type="scientific">Aeromonas encheleia</name>
    <dbReference type="NCBI Taxonomy" id="73010"/>
    <lineage>
        <taxon>Bacteria</taxon>
        <taxon>Pseudomonadati</taxon>
        <taxon>Pseudomonadota</taxon>
        <taxon>Gammaproteobacteria</taxon>
        <taxon>Aeromonadales</taxon>
        <taxon>Aeromonadaceae</taxon>
        <taxon>Aeromonas</taxon>
    </lineage>
</organism>
<dbReference type="GO" id="GO:0008360">
    <property type="term" value="P:regulation of cell shape"/>
    <property type="evidence" value="ECO:0007669"/>
    <property type="project" value="UniProtKB-KW"/>
</dbReference>
<dbReference type="RefSeq" id="WP_106887594.1">
    <property type="nucleotide sequence ID" value="NZ_CP093843.1"/>
</dbReference>
<reference evidence="7" key="1">
    <citation type="submission" date="2022-06" db="EMBL/GenBank/DDBJ databases">
        <title>Complete Genome of Aeromonas sp. Strain SOD01 Isolated from an Urban Freshwater Stream.</title>
        <authorList>
            <person name="Williams L.E."/>
            <person name="Brysgel T."/>
            <person name="Capestro E.M."/>
            <person name="Foltz G.V."/>
            <person name="Gardner A.E."/>
            <person name="Ingrassia J."/>
            <person name="Peterson E."/>
            <person name="Arruda J."/>
            <person name="Flaherty I."/>
            <person name="Hunt M."/>
            <person name="Pappas G."/>
            <person name="Ramsaran S."/>
            <person name="Rocha M."/>
        </authorList>
    </citation>
    <scope>NUCLEOTIDE SEQUENCE</scope>
    <source>
        <strain evidence="7">SOD01</strain>
    </source>
</reference>
<evidence type="ECO:0000256" key="4">
    <source>
        <dbReference type="ARBA" id="ARBA00022989"/>
    </source>
</evidence>